<gene>
    <name evidence="1" type="ORF">SAY86_000751</name>
</gene>
<dbReference type="AlphaFoldDB" id="A0AAN7RN78"/>
<protein>
    <submittedName>
        <fullName evidence="1">Uncharacterized protein</fullName>
    </submittedName>
</protein>
<dbReference type="Proteomes" id="UP001346149">
    <property type="component" value="Unassembled WGS sequence"/>
</dbReference>
<name>A0AAN7RN78_TRANT</name>
<evidence type="ECO:0000313" key="2">
    <source>
        <dbReference type="Proteomes" id="UP001346149"/>
    </source>
</evidence>
<dbReference type="EMBL" id="JAXQNO010000002">
    <property type="protein sequence ID" value="KAK4802548.1"/>
    <property type="molecule type" value="Genomic_DNA"/>
</dbReference>
<sequence>MDIFARTAFSSLNSEIAVLGLASLCAAVAPSSRSPSPDKLQFRLFGSVAPPSVLRLELFRRLVGRCPHSFGHRKFGLVAPRPASESLQA</sequence>
<evidence type="ECO:0000313" key="1">
    <source>
        <dbReference type="EMBL" id="KAK4802548.1"/>
    </source>
</evidence>
<proteinExistence type="predicted"/>
<reference evidence="1 2" key="1">
    <citation type="journal article" date="2023" name="Hortic Res">
        <title>Pangenome of water caltrop reveals structural variations and asymmetric subgenome divergence after allopolyploidization.</title>
        <authorList>
            <person name="Zhang X."/>
            <person name="Chen Y."/>
            <person name="Wang L."/>
            <person name="Yuan Y."/>
            <person name="Fang M."/>
            <person name="Shi L."/>
            <person name="Lu R."/>
            <person name="Comes H.P."/>
            <person name="Ma Y."/>
            <person name="Chen Y."/>
            <person name="Huang G."/>
            <person name="Zhou Y."/>
            <person name="Zheng Z."/>
            <person name="Qiu Y."/>
        </authorList>
    </citation>
    <scope>NUCLEOTIDE SEQUENCE [LARGE SCALE GENOMIC DNA]</scope>
    <source>
        <strain evidence="1">F231</strain>
    </source>
</reference>
<comment type="caution">
    <text evidence="1">The sequence shown here is derived from an EMBL/GenBank/DDBJ whole genome shotgun (WGS) entry which is preliminary data.</text>
</comment>
<keyword evidence="2" id="KW-1185">Reference proteome</keyword>
<accession>A0AAN7RN78</accession>
<organism evidence="1 2">
    <name type="scientific">Trapa natans</name>
    <name type="common">Water chestnut</name>
    <dbReference type="NCBI Taxonomy" id="22666"/>
    <lineage>
        <taxon>Eukaryota</taxon>
        <taxon>Viridiplantae</taxon>
        <taxon>Streptophyta</taxon>
        <taxon>Embryophyta</taxon>
        <taxon>Tracheophyta</taxon>
        <taxon>Spermatophyta</taxon>
        <taxon>Magnoliopsida</taxon>
        <taxon>eudicotyledons</taxon>
        <taxon>Gunneridae</taxon>
        <taxon>Pentapetalae</taxon>
        <taxon>rosids</taxon>
        <taxon>malvids</taxon>
        <taxon>Myrtales</taxon>
        <taxon>Lythraceae</taxon>
        <taxon>Trapa</taxon>
    </lineage>
</organism>